<evidence type="ECO:0000313" key="1">
    <source>
        <dbReference type="EMBL" id="KKL80946.1"/>
    </source>
</evidence>
<gene>
    <name evidence="1" type="ORF">LCGC14_1999660</name>
</gene>
<accession>A0A0F9FRF2</accession>
<comment type="caution">
    <text evidence="1">The sequence shown here is derived from an EMBL/GenBank/DDBJ whole genome shotgun (WGS) entry which is preliminary data.</text>
</comment>
<dbReference type="EMBL" id="LAZR01022705">
    <property type="protein sequence ID" value="KKL80946.1"/>
    <property type="molecule type" value="Genomic_DNA"/>
</dbReference>
<evidence type="ECO:0008006" key="2">
    <source>
        <dbReference type="Google" id="ProtNLM"/>
    </source>
</evidence>
<organism evidence="1">
    <name type="scientific">marine sediment metagenome</name>
    <dbReference type="NCBI Taxonomy" id="412755"/>
    <lineage>
        <taxon>unclassified sequences</taxon>
        <taxon>metagenomes</taxon>
        <taxon>ecological metagenomes</taxon>
    </lineage>
</organism>
<sequence length="500" mass="58453">MTRKLTIEEMQKIAGSHGGNCLSKEYINVKTKLKWQCKEGHIWETTPDTIKRGSWCRKCSGSEKHTIELMHNLAKEKGGKCLSTNYFNAHTKLKWQCKESHIWEATPHKIKNRGQWCPYCIGKYQTIMDMKKIATERGGKCLSTEYITNKNNLKWQCLEGHLWEATPDNIKRGTWCPICATGISERICRQFFETIFNSKFPTKKPNWCVNSRGNLMHLDGFNEDLKLAFEYHGIQHFEFNPHFHNKNETFKQSKKDDEDKRNLCKLNDIVLIEVPYTVEYKKMQKYINEQYKIKTGLVLDNVLKIDYKKFNIYLFSKLEELNEIAKQREGKCLSTKYINAHTKLKWQCKEGHIWEATPDKIKQGSWCPKCAGNVRLTIEDMYKLAEENNGKCLSIEYINAHIKLRWQCKKRHVFKASANSVKIGHWCPKCAGNIKLTIEEMHGLAEKKGGKCLSIEYINAKTKLKWQCERSHIWMATPDNIKNGGQWCPTCKHRKIAKIE</sequence>
<protein>
    <recommendedName>
        <fullName evidence="2">Zinc-ribbon domain-containing protein</fullName>
    </recommendedName>
</protein>
<proteinExistence type="predicted"/>
<reference evidence="1" key="1">
    <citation type="journal article" date="2015" name="Nature">
        <title>Complex archaea that bridge the gap between prokaryotes and eukaryotes.</title>
        <authorList>
            <person name="Spang A."/>
            <person name="Saw J.H."/>
            <person name="Jorgensen S.L."/>
            <person name="Zaremba-Niedzwiedzka K."/>
            <person name="Martijn J."/>
            <person name="Lind A.E."/>
            <person name="van Eijk R."/>
            <person name="Schleper C."/>
            <person name="Guy L."/>
            <person name="Ettema T.J."/>
        </authorList>
    </citation>
    <scope>NUCLEOTIDE SEQUENCE</scope>
</reference>
<dbReference type="AlphaFoldDB" id="A0A0F9FRF2"/>
<name>A0A0F9FRF2_9ZZZZ</name>